<evidence type="ECO:0000313" key="1">
    <source>
        <dbReference type="EMBL" id="APH15632.1"/>
    </source>
</evidence>
<dbReference type="Proteomes" id="UP000182204">
    <property type="component" value="Chromosome"/>
</dbReference>
<gene>
    <name evidence="1" type="ORF">NPD5_1117</name>
</gene>
<dbReference type="AlphaFoldDB" id="A0A1L3NHM8"/>
<sequence>MGKYEISKLIKKGYGIINIISRLIHETESIYRK</sequence>
<accession>A0A1L3NHM8</accession>
<protein>
    <submittedName>
        <fullName evidence="1">Uncharacterized protein</fullName>
    </submittedName>
</protein>
<evidence type="ECO:0000313" key="2">
    <source>
        <dbReference type="Proteomes" id="UP000182204"/>
    </source>
</evidence>
<reference evidence="1 2" key="1">
    <citation type="submission" date="2015-11" db="EMBL/GenBank/DDBJ databases">
        <authorList>
            <person name="Hill K.K."/>
            <person name="Shirey T.B."/>
            <person name="Raphael B."/>
            <person name="Daligault H.E."/>
            <person name="Davenport K.W."/>
            <person name="Bruce D.C."/>
            <person name="Foley B.T."/>
            <person name="Johnson S.L."/>
        </authorList>
    </citation>
    <scope>NUCLEOTIDE SEQUENCE [LARGE SCALE GENOMIC DNA]</scope>
    <source>
        <strain evidence="1 2">CDC_1632</strain>
    </source>
</reference>
<organism evidence="1 2">
    <name type="scientific">Clostridium sporogenes</name>
    <dbReference type="NCBI Taxonomy" id="1509"/>
    <lineage>
        <taxon>Bacteria</taxon>
        <taxon>Bacillati</taxon>
        <taxon>Bacillota</taxon>
        <taxon>Clostridia</taxon>
        <taxon>Eubacteriales</taxon>
        <taxon>Clostridiaceae</taxon>
        <taxon>Clostridium</taxon>
    </lineage>
</organism>
<name>A0A1L3NHM8_CLOSG</name>
<proteinExistence type="predicted"/>
<dbReference type="EMBL" id="CP013243">
    <property type="protein sequence ID" value="APH15632.1"/>
    <property type="molecule type" value="Genomic_DNA"/>
</dbReference>